<dbReference type="AlphaFoldDB" id="A0A5C6M295"/>
<accession>A0A5C6M295</accession>
<dbReference type="Proteomes" id="UP000321083">
    <property type="component" value="Unassembled WGS sequence"/>
</dbReference>
<dbReference type="PANTHER" id="PTHR38847:SF1">
    <property type="entry name" value="PSEUDOURIDINE SYNTHASE RSUA_RLUA-LIKE DOMAIN-CONTAINING PROTEIN"/>
    <property type="match status" value="1"/>
</dbReference>
<keyword evidence="1" id="KW-0732">Signal</keyword>
<comment type="caution">
    <text evidence="2">The sequence shown here is derived from an EMBL/GenBank/DDBJ whole genome shotgun (WGS) entry which is preliminary data.</text>
</comment>
<protein>
    <recommendedName>
        <fullName evidence="4">DUF4360 domain-containing protein</fullName>
    </recommendedName>
</protein>
<gene>
    <name evidence="2" type="ORF">E3A20_27190</name>
</gene>
<keyword evidence="3" id="KW-1185">Reference proteome</keyword>
<evidence type="ECO:0000313" key="3">
    <source>
        <dbReference type="Proteomes" id="UP000321083"/>
    </source>
</evidence>
<reference evidence="2 3" key="1">
    <citation type="submission" date="2019-08" db="EMBL/GenBank/DDBJ databases">
        <title>100 year-old enigma solved: identification of Planctomyces bekefii, the type genus and species of the phylum Planctomycetes.</title>
        <authorList>
            <person name="Svetlana D.N."/>
            <person name="Overmann J."/>
        </authorList>
    </citation>
    <scope>NUCLEOTIDE SEQUENCE [LARGE SCALE GENOMIC DNA]</scope>
    <source>
        <strain evidence="2">Phe10_nw2017</strain>
    </source>
</reference>
<organism evidence="2 3">
    <name type="scientific">Planctomyces bekefii</name>
    <dbReference type="NCBI Taxonomy" id="1653850"/>
    <lineage>
        <taxon>Bacteria</taxon>
        <taxon>Pseudomonadati</taxon>
        <taxon>Planctomycetota</taxon>
        <taxon>Planctomycetia</taxon>
        <taxon>Planctomycetales</taxon>
        <taxon>Planctomycetaceae</taxon>
        <taxon>Planctomyces</taxon>
    </lineage>
</organism>
<reference evidence="2 3" key="2">
    <citation type="submission" date="2019-08" db="EMBL/GenBank/DDBJ databases">
        <authorList>
            <person name="Henke P."/>
        </authorList>
    </citation>
    <scope>NUCLEOTIDE SEQUENCE [LARGE SCALE GENOMIC DNA]</scope>
    <source>
        <strain evidence="2">Phe10_nw2017</strain>
    </source>
</reference>
<feature type="chain" id="PRO_5023013691" description="DUF4360 domain-containing protein" evidence="1">
    <location>
        <begin position="29"/>
        <end position="210"/>
    </location>
</feature>
<dbReference type="EMBL" id="SRHE01000813">
    <property type="protein sequence ID" value="TWW08152.1"/>
    <property type="molecule type" value="Genomic_DNA"/>
</dbReference>
<evidence type="ECO:0000313" key="2">
    <source>
        <dbReference type="EMBL" id="TWW08152.1"/>
    </source>
</evidence>
<evidence type="ECO:0008006" key="4">
    <source>
        <dbReference type="Google" id="ProtNLM"/>
    </source>
</evidence>
<name>A0A5C6M295_9PLAN</name>
<proteinExistence type="predicted"/>
<feature type="signal peptide" evidence="1">
    <location>
        <begin position="1"/>
        <end position="28"/>
    </location>
</feature>
<dbReference type="Pfam" id="PF14273">
    <property type="entry name" value="DUF4360"/>
    <property type="match status" value="1"/>
</dbReference>
<dbReference type="PANTHER" id="PTHR38847">
    <property type="match status" value="1"/>
</dbReference>
<sequence>MFASLKNLVKVGAPLLIAAATFAGAAQAQVPNYVRVRNISWAGSGCPAGSVAQNVSPDLQAFTLLFDSYIAQVGPGVPIVEKRKNCQLSVDLDFPQGWSYTIFTVDTRGYASLEPGVNGLQQSRYYFMGSAATGTLKTPLVGPVDRDYQIRDVLGLSALVWSPCGATRALNINTEVRLDNSCAPGASGMMTIDSIDGNLKLIYGIQWRRC</sequence>
<dbReference type="InterPro" id="IPR025649">
    <property type="entry name" value="DUF4360"/>
</dbReference>
<evidence type="ECO:0000256" key="1">
    <source>
        <dbReference type="SAM" id="SignalP"/>
    </source>
</evidence>